<name>A0ABP8FKY3_9BACT</name>
<accession>A0ABP8FKY3</accession>
<dbReference type="Pfam" id="PF02065">
    <property type="entry name" value="Melibiase"/>
    <property type="match status" value="1"/>
</dbReference>
<evidence type="ECO:0008006" key="3">
    <source>
        <dbReference type="Google" id="ProtNLM"/>
    </source>
</evidence>
<proteinExistence type="predicted"/>
<evidence type="ECO:0000313" key="1">
    <source>
        <dbReference type="EMBL" id="GAA4306227.1"/>
    </source>
</evidence>
<protein>
    <recommendedName>
        <fullName evidence="3">Alpha-galactosidase</fullName>
    </recommendedName>
</protein>
<dbReference type="InterPro" id="IPR017853">
    <property type="entry name" value="GH"/>
</dbReference>
<dbReference type="Gene3D" id="3.20.20.70">
    <property type="entry name" value="Aldolase class I"/>
    <property type="match status" value="1"/>
</dbReference>
<dbReference type="SUPFAM" id="SSF51445">
    <property type="entry name" value="(Trans)glycosidases"/>
    <property type="match status" value="1"/>
</dbReference>
<gene>
    <name evidence="1" type="ORF">GCM10023143_12020</name>
</gene>
<organism evidence="1 2">
    <name type="scientific">Compostibacter hankyongensis</name>
    <dbReference type="NCBI Taxonomy" id="1007089"/>
    <lineage>
        <taxon>Bacteria</taxon>
        <taxon>Pseudomonadati</taxon>
        <taxon>Bacteroidota</taxon>
        <taxon>Chitinophagia</taxon>
        <taxon>Chitinophagales</taxon>
        <taxon>Chitinophagaceae</taxon>
        <taxon>Compostibacter</taxon>
    </lineage>
</organism>
<comment type="caution">
    <text evidence="1">The sequence shown here is derived from an EMBL/GenBank/DDBJ whole genome shotgun (WGS) entry which is preliminary data.</text>
</comment>
<dbReference type="EMBL" id="BAABFN010000002">
    <property type="protein sequence ID" value="GAA4306227.1"/>
    <property type="molecule type" value="Genomic_DNA"/>
</dbReference>
<evidence type="ECO:0000313" key="2">
    <source>
        <dbReference type="Proteomes" id="UP001501207"/>
    </source>
</evidence>
<keyword evidence="2" id="KW-1185">Reference proteome</keyword>
<reference evidence="2" key="1">
    <citation type="journal article" date="2019" name="Int. J. Syst. Evol. Microbiol.">
        <title>The Global Catalogue of Microorganisms (GCM) 10K type strain sequencing project: providing services to taxonomists for standard genome sequencing and annotation.</title>
        <authorList>
            <consortium name="The Broad Institute Genomics Platform"/>
            <consortium name="The Broad Institute Genome Sequencing Center for Infectious Disease"/>
            <person name="Wu L."/>
            <person name="Ma J."/>
        </authorList>
    </citation>
    <scope>NUCLEOTIDE SEQUENCE [LARGE SCALE GENOMIC DNA]</scope>
    <source>
        <strain evidence="2">JCM 17664</strain>
    </source>
</reference>
<dbReference type="Proteomes" id="UP001501207">
    <property type="component" value="Unassembled WGS sequence"/>
</dbReference>
<sequence>MAILKKDTLTINNSRIEEKWIWNNGNIIPYSIKNITNGKTLVTKASSLPFVLPNESFRRNEDFSVINKQRDSVNGIPSHLEVTIINRYTNIDVKQEYWIFPGIPAISQNIYWKYHIHNHQSKTTADSSEKNAENKPYSLHYGIKGKNWSMSVVQFRDQTDHHDNLIKEEEFIPYTAREHYTGNLLLANNLDDGMSFFILKEAPNANSQVNYPGYDYTVSNTAITIPCAGFEETSIAGNWIKGYTITTGIGNSKTGNLLSLRQYLQNSILYDPSRYEMIMSNTWGDRGQDGKISESFILKELKSAKKLGITHLQIDDGWQQGLSQNSASKAGSLWDAWTPDNWLPNKDRFPNGLNKVIQSAKENNIKLGLWFNPSSKNNYANWERDADILINLYKTDSIQYFKIDGVIIPNKEAEINFERFLKKVKEKTGGRVFFNLDLTAGIRGGYFMFRNAGNLFLENRYSDFGNYIPFHTLRNLWMLSKYFPPQMLQVEFLNKWRNENKYSPGNRFSPIHYRFEYLFAIAMMAQPLAWMETSNLPQEAFDCAPLIKQYKNVMADIHAGMIMPIGNCPDGISWTGFQSIKDNGGYLLIFRESGNRSKEVFNLYQTHGRKLAFEKVLGNTQTSICRFIDNGKIEITLPDKNSFVMYKYEVQ</sequence>
<dbReference type="InterPro" id="IPR013785">
    <property type="entry name" value="Aldolase_TIM"/>
</dbReference>